<gene>
    <name evidence="1" type="ORF">ENS31_13055</name>
</gene>
<accession>A0A7V2ZM85</accession>
<dbReference type="SUPFAM" id="SSF56925">
    <property type="entry name" value="OMPA-like"/>
    <property type="match status" value="1"/>
</dbReference>
<protein>
    <recommendedName>
        <fullName evidence="2">Outer membrane protein beta-barrel domain-containing protein</fullName>
    </recommendedName>
</protein>
<evidence type="ECO:0000313" key="1">
    <source>
        <dbReference type="EMBL" id="HFI92438.1"/>
    </source>
</evidence>
<reference evidence="1" key="1">
    <citation type="journal article" date="2020" name="mSystems">
        <title>Genome- and Community-Level Interaction Insights into Carbon Utilization and Element Cycling Functions of Hydrothermarchaeota in Hydrothermal Sediment.</title>
        <authorList>
            <person name="Zhou Z."/>
            <person name="Liu Y."/>
            <person name="Xu W."/>
            <person name="Pan J."/>
            <person name="Luo Z.H."/>
            <person name="Li M."/>
        </authorList>
    </citation>
    <scope>NUCLEOTIDE SEQUENCE [LARGE SCALE GENOMIC DNA]</scope>
    <source>
        <strain evidence="1">SpSt-479</strain>
    </source>
</reference>
<dbReference type="EMBL" id="DSUJ01000011">
    <property type="protein sequence ID" value="HFI92438.1"/>
    <property type="molecule type" value="Genomic_DNA"/>
</dbReference>
<organism evidence="1">
    <name type="scientific">Ignavibacterium album</name>
    <dbReference type="NCBI Taxonomy" id="591197"/>
    <lineage>
        <taxon>Bacteria</taxon>
        <taxon>Pseudomonadati</taxon>
        <taxon>Ignavibacteriota</taxon>
        <taxon>Ignavibacteria</taxon>
        <taxon>Ignavibacteriales</taxon>
        <taxon>Ignavibacteriaceae</taxon>
        <taxon>Ignavibacterium</taxon>
    </lineage>
</organism>
<evidence type="ECO:0008006" key="2">
    <source>
        <dbReference type="Google" id="ProtNLM"/>
    </source>
</evidence>
<sequence length="201" mass="22824">MKKFFILFTVCLVFFTIENSLSQTKLEFSGGYIHSLNQENIFAHTEDGFQGSVAVIQPLSETIDFTGRFIYQSRSFDEKSFSFIVPLVVGYPIPVVTNGDDLKSYGVLIGLRLSSNRYEFVNTFISTEAGLIYHSDSYYELNNSVNMKYVNSKTLFEYSFGIGLNFRISEGYSLNLEGKMSHIPSEGIVYFPINLGFMIPF</sequence>
<dbReference type="InterPro" id="IPR011250">
    <property type="entry name" value="OMP/PagP_B-barrel"/>
</dbReference>
<name>A0A7V2ZM85_9BACT</name>
<dbReference type="AlphaFoldDB" id="A0A7V2ZM85"/>
<comment type="caution">
    <text evidence="1">The sequence shown here is derived from an EMBL/GenBank/DDBJ whole genome shotgun (WGS) entry which is preliminary data.</text>
</comment>
<proteinExistence type="predicted"/>